<keyword evidence="10" id="KW-1185">Reference proteome</keyword>
<evidence type="ECO:0000256" key="6">
    <source>
        <dbReference type="ARBA" id="ARBA00023242"/>
    </source>
</evidence>
<keyword evidence="6" id="KW-0539">Nucleus</keyword>
<sequence length="635" mass="69887">MKLHRSQIDSSESNSAIHQELQESIGEAPNLSTLPEQDSTVDVHNFCLPEFLTHDTSVDNEQVFEWLMPQLYNESAFSLPLLDFSTLQTIDNIERTSESGGHSEEVGKAAVYEISNIVANTCRNVNSEIQSTGITTDFLNSCLHAFFEQVTPCFPVIHEPTFQMRESVPPLLLNIFALGSLFVSLPGALQKGEILWRLAHTAVATSWQSLIGCRATPDKCDGVQLVLTALLGQTYALLSRNLAIRKTAFVFHGLGFYWARTSGMYSVESFKADEVPSIVDPEDEKWNKWRAWAASETQRRAILGHYILDGLIAQASGSPASARHVINSIGSTYSDAAFSAKSVNKWILEMQRSSDVNIPMSATFVAVLSSNYLSAPLKLPKFTISVILEGLQSLVSDIHEVNTPVVGTVSSREVISGLINLHEGNLSSPESSAADDRFQLLLRWHSICLELATSSDHLYRAICTTYDLPEITGWVSNNHNLSRIDFHHWGKSSAGLRALMHAMAIRRLLGEVPLACAHAPHLPFAIFSSAVIISGMCLAQNCIMEIPQGFTWREAWAPVLNGEMSLSPTSSNATSTEDDSLESLLGKGSGPLVKVSLLSEINFLQLSLKTIISRWTLSSLMDEVIGHLRSFIEKK</sequence>
<dbReference type="CDD" id="cd12148">
    <property type="entry name" value="fungal_TF_MHR"/>
    <property type="match status" value="1"/>
</dbReference>
<keyword evidence="4" id="KW-0863">Zinc-finger</keyword>
<dbReference type="PANTHER" id="PTHR40626:SF14">
    <property type="entry name" value="C2H2 TYPE ZINC FINGER DOMAIN PROTEIN (AFU_ORTHOLOGUE AFUA_1G02360)"/>
    <property type="match status" value="1"/>
</dbReference>
<organism evidence="9 10">
    <name type="scientific">Paecilomyces lecythidis</name>
    <dbReference type="NCBI Taxonomy" id="3004212"/>
    <lineage>
        <taxon>Eukaryota</taxon>
        <taxon>Fungi</taxon>
        <taxon>Dikarya</taxon>
        <taxon>Ascomycota</taxon>
        <taxon>Pezizomycotina</taxon>
        <taxon>Eurotiomycetes</taxon>
        <taxon>Eurotiomycetidae</taxon>
        <taxon>Eurotiales</taxon>
        <taxon>Thermoascaceae</taxon>
        <taxon>Paecilomyces</taxon>
    </lineage>
</organism>
<dbReference type="InterPro" id="IPR051059">
    <property type="entry name" value="VerF-like"/>
</dbReference>
<evidence type="ECO:0000256" key="1">
    <source>
        <dbReference type="ARBA" id="ARBA00004123"/>
    </source>
</evidence>
<evidence type="ECO:0000313" key="10">
    <source>
        <dbReference type="Proteomes" id="UP001583193"/>
    </source>
</evidence>
<proteinExistence type="predicted"/>
<comment type="subcellular location">
    <subcellularLocation>
        <location evidence="1">Nucleus</location>
    </subcellularLocation>
</comment>
<gene>
    <name evidence="9" type="ORF">Plec18167_003676</name>
</gene>
<accession>A0ABR3XXD9</accession>
<evidence type="ECO:0000256" key="7">
    <source>
        <dbReference type="SAM" id="MobiDB-lite"/>
    </source>
</evidence>
<evidence type="ECO:0000256" key="3">
    <source>
        <dbReference type="ARBA" id="ARBA00022737"/>
    </source>
</evidence>
<dbReference type="PANTHER" id="PTHR40626">
    <property type="entry name" value="MIP31509P"/>
    <property type="match status" value="1"/>
</dbReference>
<feature type="compositionally biased region" description="Polar residues" evidence="7">
    <location>
        <begin position="8"/>
        <end position="17"/>
    </location>
</feature>
<dbReference type="InterPro" id="IPR007219">
    <property type="entry name" value="XnlR_reg_dom"/>
</dbReference>
<dbReference type="Proteomes" id="UP001583193">
    <property type="component" value="Unassembled WGS sequence"/>
</dbReference>
<name>A0ABR3XXD9_9EURO</name>
<evidence type="ECO:0000256" key="5">
    <source>
        <dbReference type="ARBA" id="ARBA00022833"/>
    </source>
</evidence>
<dbReference type="Pfam" id="PF04082">
    <property type="entry name" value="Fungal_trans"/>
    <property type="match status" value="1"/>
</dbReference>
<keyword evidence="2" id="KW-0479">Metal-binding</keyword>
<feature type="domain" description="Xylanolytic transcriptional activator regulatory" evidence="8">
    <location>
        <begin position="143"/>
        <end position="325"/>
    </location>
</feature>
<evidence type="ECO:0000256" key="2">
    <source>
        <dbReference type="ARBA" id="ARBA00022723"/>
    </source>
</evidence>
<evidence type="ECO:0000256" key="4">
    <source>
        <dbReference type="ARBA" id="ARBA00022771"/>
    </source>
</evidence>
<protein>
    <recommendedName>
        <fullName evidence="8">Xylanolytic transcriptional activator regulatory domain-containing protein</fullName>
    </recommendedName>
</protein>
<dbReference type="EMBL" id="JAVDPF010000009">
    <property type="protein sequence ID" value="KAL1880273.1"/>
    <property type="molecule type" value="Genomic_DNA"/>
</dbReference>
<feature type="region of interest" description="Disordered" evidence="7">
    <location>
        <begin position="1"/>
        <end position="20"/>
    </location>
</feature>
<keyword evidence="5" id="KW-0862">Zinc</keyword>
<reference evidence="9 10" key="1">
    <citation type="journal article" date="2024" name="IMA Fungus">
        <title>IMA Genome - F19 : A genome assembly and annotation guide to empower mycologists, including annotated draft genome sequences of Ceratocystis pirilliformis, Diaporthe australafricana, Fusarium ophioides, Paecilomyces lecythidis, and Sporothrix stenoceras.</title>
        <authorList>
            <person name="Aylward J."/>
            <person name="Wilson A.M."/>
            <person name="Visagie C.M."/>
            <person name="Spraker J."/>
            <person name="Barnes I."/>
            <person name="Buitendag C."/>
            <person name="Ceriani C."/>
            <person name="Del Mar Angel L."/>
            <person name="du Plessis D."/>
            <person name="Fuchs T."/>
            <person name="Gasser K."/>
            <person name="Kramer D."/>
            <person name="Li W."/>
            <person name="Munsamy K."/>
            <person name="Piso A."/>
            <person name="Price J.L."/>
            <person name="Sonnekus B."/>
            <person name="Thomas C."/>
            <person name="van der Nest A."/>
            <person name="van Dijk A."/>
            <person name="van Heerden A."/>
            <person name="van Vuuren N."/>
            <person name="Yilmaz N."/>
            <person name="Duong T.A."/>
            <person name="van der Merwe N.A."/>
            <person name="Wingfield M.J."/>
            <person name="Wingfield B.D."/>
        </authorList>
    </citation>
    <scope>NUCLEOTIDE SEQUENCE [LARGE SCALE GENOMIC DNA]</scope>
    <source>
        <strain evidence="9 10">CMW 18167</strain>
    </source>
</reference>
<evidence type="ECO:0000313" key="9">
    <source>
        <dbReference type="EMBL" id="KAL1880273.1"/>
    </source>
</evidence>
<evidence type="ECO:0000259" key="8">
    <source>
        <dbReference type="Pfam" id="PF04082"/>
    </source>
</evidence>
<keyword evidence="3" id="KW-0677">Repeat</keyword>
<comment type="caution">
    <text evidence="9">The sequence shown here is derived from an EMBL/GenBank/DDBJ whole genome shotgun (WGS) entry which is preliminary data.</text>
</comment>